<feature type="domain" description="NAD-dependent epimerase/dehydratase" evidence="5">
    <location>
        <begin position="126"/>
        <end position="203"/>
    </location>
</feature>
<dbReference type="GO" id="GO:0048040">
    <property type="term" value="F:UDP-glucuronate decarboxylase activity"/>
    <property type="evidence" value="ECO:0007669"/>
    <property type="project" value="TreeGrafter"/>
</dbReference>
<dbReference type="Pfam" id="PF01370">
    <property type="entry name" value="Epimerase"/>
    <property type="match status" value="2"/>
</dbReference>
<keyword evidence="4" id="KW-0456">Lyase</keyword>
<gene>
    <name evidence="6" type="ORF">AKJ09_05894</name>
</gene>
<dbReference type="EMBL" id="CP012333">
    <property type="protein sequence ID" value="AKU99230.1"/>
    <property type="molecule type" value="Genomic_DNA"/>
</dbReference>
<evidence type="ECO:0000256" key="4">
    <source>
        <dbReference type="ARBA" id="ARBA00023239"/>
    </source>
</evidence>
<dbReference type="PANTHER" id="PTHR43078:SF6">
    <property type="entry name" value="UDP-GLUCURONIC ACID DECARBOXYLASE 1"/>
    <property type="match status" value="1"/>
</dbReference>
<evidence type="ECO:0000259" key="5">
    <source>
        <dbReference type="Pfam" id="PF01370"/>
    </source>
</evidence>
<dbReference type="STRING" id="1391654.AKJ09_05894"/>
<dbReference type="Gene3D" id="3.40.50.720">
    <property type="entry name" value="NAD(P)-binding Rossmann-like Domain"/>
    <property type="match status" value="1"/>
</dbReference>
<dbReference type="InterPro" id="IPR044516">
    <property type="entry name" value="UXS-like"/>
</dbReference>
<keyword evidence="7" id="KW-1185">Reference proteome</keyword>
<evidence type="ECO:0000256" key="3">
    <source>
        <dbReference type="ARBA" id="ARBA00023027"/>
    </source>
</evidence>
<evidence type="ECO:0000256" key="2">
    <source>
        <dbReference type="ARBA" id="ARBA00022793"/>
    </source>
</evidence>
<organism evidence="6 7">
    <name type="scientific">Labilithrix luteola</name>
    <dbReference type="NCBI Taxonomy" id="1391654"/>
    <lineage>
        <taxon>Bacteria</taxon>
        <taxon>Pseudomonadati</taxon>
        <taxon>Myxococcota</taxon>
        <taxon>Polyangia</taxon>
        <taxon>Polyangiales</taxon>
        <taxon>Labilitrichaceae</taxon>
        <taxon>Labilithrix</taxon>
    </lineage>
</organism>
<dbReference type="GO" id="GO:0070403">
    <property type="term" value="F:NAD+ binding"/>
    <property type="evidence" value="ECO:0007669"/>
    <property type="project" value="InterPro"/>
</dbReference>
<dbReference type="Proteomes" id="UP000064967">
    <property type="component" value="Chromosome"/>
</dbReference>
<dbReference type="SUPFAM" id="SSF51735">
    <property type="entry name" value="NAD(P)-binding Rossmann-fold domains"/>
    <property type="match status" value="1"/>
</dbReference>
<dbReference type="InterPro" id="IPR001509">
    <property type="entry name" value="Epimerase_deHydtase"/>
</dbReference>
<keyword evidence="3" id="KW-0520">NAD</keyword>
<accession>A0A0K1Q0D4</accession>
<protein>
    <submittedName>
        <fullName evidence="6">UDP-glucose 4-epimerase</fullName>
    </submittedName>
</protein>
<dbReference type="GO" id="GO:0042732">
    <property type="term" value="P:D-xylose metabolic process"/>
    <property type="evidence" value="ECO:0007669"/>
    <property type="project" value="InterPro"/>
</dbReference>
<evidence type="ECO:0000256" key="1">
    <source>
        <dbReference type="ARBA" id="ARBA00001911"/>
    </source>
</evidence>
<dbReference type="GO" id="GO:0005737">
    <property type="term" value="C:cytoplasm"/>
    <property type="evidence" value="ECO:0007669"/>
    <property type="project" value="TreeGrafter"/>
</dbReference>
<sequence length="324" mass="34496">MRRFLILGGAGLVGSHLCDRLLAAGREVIVVDDLSSGSYANVAHWKFEPRFAFVEHDVRSAFDAKVDVIFHLALPSSRASCRRDPVGAAMTCIDGTRLALDAAARAGARLVIVTSTERWGHGARSAESFALDFAKQRGLDVRIVRHASVYGARMAPDGDHVVSTLALRALRGETLEGGRHDATDTYRVVHVDEVVETLVRTIVASHRPPPLLAGYAETSFETIARIVTAAAHTTLGVTGTTMRGSVATVQGNTAPHGSVASFSNTPSLEGALPAAHVLGPLPSVELADGVARTVTWFAARIAHFFDRESRGAFARTDAARETVS</sequence>
<evidence type="ECO:0000313" key="7">
    <source>
        <dbReference type="Proteomes" id="UP000064967"/>
    </source>
</evidence>
<reference evidence="6 7" key="1">
    <citation type="submission" date="2015-08" db="EMBL/GenBank/DDBJ databases">
        <authorList>
            <person name="Babu N.S."/>
            <person name="Beckwith C.J."/>
            <person name="Beseler K.G."/>
            <person name="Brison A."/>
            <person name="Carone J.V."/>
            <person name="Caskin T.P."/>
            <person name="Diamond M."/>
            <person name="Durham M.E."/>
            <person name="Foxe J.M."/>
            <person name="Go M."/>
            <person name="Henderson B.A."/>
            <person name="Jones I.B."/>
            <person name="McGettigan J.A."/>
            <person name="Micheletti S.J."/>
            <person name="Nasrallah M.E."/>
            <person name="Ortiz D."/>
            <person name="Piller C.R."/>
            <person name="Privatt S.R."/>
            <person name="Schneider S.L."/>
            <person name="Sharp S."/>
            <person name="Smith T.C."/>
            <person name="Stanton J.D."/>
            <person name="Ullery H.E."/>
            <person name="Wilson R.J."/>
            <person name="Serrano M.G."/>
            <person name="Buck G."/>
            <person name="Lee V."/>
            <person name="Wang Y."/>
            <person name="Carvalho R."/>
            <person name="Voegtly L."/>
            <person name="Shi R."/>
            <person name="Duckworth R."/>
            <person name="Johnson A."/>
            <person name="Loviza R."/>
            <person name="Walstead R."/>
            <person name="Shah Z."/>
            <person name="Kiflezghi M."/>
            <person name="Wade K."/>
            <person name="Ball S.L."/>
            <person name="Bradley K.W."/>
            <person name="Asai D.J."/>
            <person name="Bowman C.A."/>
            <person name="Russell D.A."/>
            <person name="Pope W.H."/>
            <person name="Jacobs-Sera D."/>
            <person name="Hendrix R.W."/>
            <person name="Hatfull G.F."/>
        </authorList>
    </citation>
    <scope>NUCLEOTIDE SEQUENCE [LARGE SCALE GENOMIC DNA]</scope>
    <source>
        <strain evidence="6 7">DSM 27648</strain>
    </source>
</reference>
<dbReference type="PANTHER" id="PTHR43078">
    <property type="entry name" value="UDP-GLUCURONIC ACID DECARBOXYLASE-RELATED"/>
    <property type="match status" value="1"/>
</dbReference>
<feature type="domain" description="NAD-dependent epimerase/dehydratase" evidence="5">
    <location>
        <begin position="5"/>
        <end position="124"/>
    </location>
</feature>
<evidence type="ECO:0000313" key="6">
    <source>
        <dbReference type="EMBL" id="AKU99230.1"/>
    </source>
</evidence>
<dbReference type="InterPro" id="IPR036291">
    <property type="entry name" value="NAD(P)-bd_dom_sf"/>
</dbReference>
<proteinExistence type="predicted"/>
<dbReference type="RefSeq" id="WP_169927890.1">
    <property type="nucleotide sequence ID" value="NZ_CP012333.1"/>
</dbReference>
<name>A0A0K1Q0D4_9BACT</name>
<comment type="cofactor">
    <cofactor evidence="1">
        <name>NAD(+)</name>
        <dbReference type="ChEBI" id="CHEBI:57540"/>
    </cofactor>
</comment>
<keyword evidence="2" id="KW-0210">Decarboxylase</keyword>
<dbReference type="AlphaFoldDB" id="A0A0K1Q0D4"/>
<dbReference type="KEGG" id="llu:AKJ09_05894"/>